<keyword evidence="9" id="KW-1185">Reference proteome</keyword>
<dbReference type="Gene3D" id="1.20.1250.20">
    <property type="entry name" value="MFS general substrate transporter like domains"/>
    <property type="match status" value="2"/>
</dbReference>
<dbReference type="PANTHER" id="PTHR11662">
    <property type="entry name" value="SOLUTE CARRIER FAMILY 17"/>
    <property type="match status" value="1"/>
</dbReference>
<dbReference type="Pfam" id="PF07690">
    <property type="entry name" value="MFS_1"/>
    <property type="match status" value="2"/>
</dbReference>
<dbReference type="PIRSF" id="PIRSF002808">
    <property type="entry name" value="Hexose_phosphate_transp"/>
    <property type="match status" value="1"/>
</dbReference>
<organism evidence="8 9">
    <name type="scientific">Brevibacterium sediminis</name>
    <dbReference type="NCBI Taxonomy" id="1857024"/>
    <lineage>
        <taxon>Bacteria</taxon>
        <taxon>Bacillati</taxon>
        <taxon>Actinomycetota</taxon>
        <taxon>Actinomycetes</taxon>
        <taxon>Micrococcales</taxon>
        <taxon>Brevibacteriaceae</taxon>
        <taxon>Brevibacterium</taxon>
    </lineage>
</organism>
<comment type="caution">
    <text evidence="8">The sequence shown here is derived from an EMBL/GenBank/DDBJ whole genome shotgun (WGS) entry which is preliminary data.</text>
</comment>
<evidence type="ECO:0000313" key="8">
    <source>
        <dbReference type="EMBL" id="GGC36754.1"/>
    </source>
</evidence>
<gene>
    <name evidence="8" type="primary">exuT</name>
    <name evidence="8" type="ORF">GCM10010974_18900</name>
</gene>
<evidence type="ECO:0000256" key="5">
    <source>
        <dbReference type="ARBA" id="ARBA00023136"/>
    </source>
</evidence>
<dbReference type="InterPro" id="IPR036259">
    <property type="entry name" value="MFS_trans_sf"/>
</dbReference>
<protein>
    <submittedName>
        <fullName evidence="8">Hexuronate transporter</fullName>
    </submittedName>
</protein>
<feature type="transmembrane region" description="Helical" evidence="6">
    <location>
        <begin position="230"/>
        <end position="253"/>
    </location>
</feature>
<dbReference type="SUPFAM" id="SSF103473">
    <property type="entry name" value="MFS general substrate transporter"/>
    <property type="match status" value="1"/>
</dbReference>
<keyword evidence="4 6" id="KW-1133">Transmembrane helix</keyword>
<evidence type="ECO:0000256" key="3">
    <source>
        <dbReference type="ARBA" id="ARBA00022692"/>
    </source>
</evidence>
<proteinExistence type="predicted"/>
<evidence type="ECO:0000259" key="7">
    <source>
        <dbReference type="PROSITE" id="PS50850"/>
    </source>
</evidence>
<dbReference type="EMBL" id="BMJG01000005">
    <property type="protein sequence ID" value="GGC36754.1"/>
    <property type="molecule type" value="Genomic_DNA"/>
</dbReference>
<feature type="transmembrane region" description="Helical" evidence="6">
    <location>
        <begin position="168"/>
        <end position="187"/>
    </location>
</feature>
<feature type="domain" description="Major facilitator superfamily (MFS) profile" evidence="7">
    <location>
        <begin position="13"/>
        <end position="420"/>
    </location>
</feature>
<dbReference type="PROSITE" id="PS50850">
    <property type="entry name" value="MFS"/>
    <property type="match status" value="1"/>
</dbReference>
<comment type="subcellular location">
    <subcellularLocation>
        <location evidence="1">Cell membrane</location>
        <topology evidence="1">Multi-pass membrane protein</topology>
    </subcellularLocation>
</comment>
<name>A0ABQ1M8R5_9MICO</name>
<dbReference type="InterPro" id="IPR000849">
    <property type="entry name" value="Sugar_P_transporter"/>
</dbReference>
<keyword evidence="5 6" id="KW-0472">Membrane</keyword>
<feature type="transmembrane region" description="Helical" evidence="6">
    <location>
        <begin position="50"/>
        <end position="70"/>
    </location>
</feature>
<feature type="transmembrane region" description="Helical" evidence="6">
    <location>
        <begin position="306"/>
        <end position="325"/>
    </location>
</feature>
<dbReference type="Proteomes" id="UP000632322">
    <property type="component" value="Unassembled WGS sequence"/>
</dbReference>
<dbReference type="PANTHER" id="PTHR11662:SF399">
    <property type="entry name" value="FI19708P1-RELATED"/>
    <property type="match status" value="1"/>
</dbReference>
<evidence type="ECO:0000313" key="9">
    <source>
        <dbReference type="Proteomes" id="UP000632322"/>
    </source>
</evidence>
<dbReference type="InterPro" id="IPR050382">
    <property type="entry name" value="MFS_Na/Anion_cotransporter"/>
</dbReference>
<keyword evidence="3 6" id="KW-0812">Transmembrane</keyword>
<dbReference type="CDD" id="cd17319">
    <property type="entry name" value="MFS_ExuT_GudP_like"/>
    <property type="match status" value="1"/>
</dbReference>
<evidence type="ECO:0000256" key="1">
    <source>
        <dbReference type="ARBA" id="ARBA00004651"/>
    </source>
</evidence>
<feature type="transmembrane region" description="Helical" evidence="6">
    <location>
        <begin position="365"/>
        <end position="388"/>
    </location>
</feature>
<evidence type="ECO:0000256" key="2">
    <source>
        <dbReference type="ARBA" id="ARBA00022475"/>
    </source>
</evidence>
<evidence type="ECO:0000256" key="4">
    <source>
        <dbReference type="ARBA" id="ARBA00022989"/>
    </source>
</evidence>
<sequence length="426" mass="45783">MRTFLRTNYRWVIVGLLLLVGILNYLDRSALSVAAPYVKEDLGLDDTEFGIIQSSFFFGYVIMCFLGGWAADKMGPRKVFAWAAAAWAVFCGLTAAAFTFVHLLVLRVLFGIAEGPMGTTMNKSIANWFPKHEVGRAVGAASAGQPLGAAVATPVVGLIALSIGWRESFVFISLLTLAWVVLWVVVFRNRPSQHPRVSSEELTVIDRGQQANALTEDESSHGVFHYVFSWPVLGVAAGFFCFNYIQFFFLTWLPSYLVEGRGLSVHDMSFVGMLPWLGATVGFLLGGTVSDILFKRTGRLLFARKTTIVIGLGVAGVCVLLSAFATSTALAVMWITIAAVFAYFTPQNCFAMVQDTVPADRVGAAGGFVHLLANLAGIFAPALTGIFVQHLGGYTTAFAVAGVSALVGVLMVLGLVRPKTVAKVAV</sequence>
<feature type="transmembrane region" description="Helical" evidence="6">
    <location>
        <begin position="273"/>
        <end position="294"/>
    </location>
</feature>
<dbReference type="RefSeq" id="WP_181271341.1">
    <property type="nucleotide sequence ID" value="NZ_BMJG01000005.1"/>
</dbReference>
<feature type="transmembrane region" description="Helical" evidence="6">
    <location>
        <begin position="331"/>
        <end position="353"/>
    </location>
</feature>
<dbReference type="InterPro" id="IPR011701">
    <property type="entry name" value="MFS"/>
</dbReference>
<accession>A0ABQ1M8R5</accession>
<keyword evidence="2" id="KW-1003">Cell membrane</keyword>
<dbReference type="InterPro" id="IPR020846">
    <property type="entry name" value="MFS_dom"/>
</dbReference>
<feature type="transmembrane region" description="Helical" evidence="6">
    <location>
        <begin position="394"/>
        <end position="416"/>
    </location>
</feature>
<feature type="transmembrane region" description="Helical" evidence="6">
    <location>
        <begin position="82"/>
        <end position="110"/>
    </location>
</feature>
<reference evidence="9" key="1">
    <citation type="journal article" date="2019" name="Int. J. Syst. Evol. Microbiol.">
        <title>The Global Catalogue of Microorganisms (GCM) 10K type strain sequencing project: providing services to taxonomists for standard genome sequencing and annotation.</title>
        <authorList>
            <consortium name="The Broad Institute Genomics Platform"/>
            <consortium name="The Broad Institute Genome Sequencing Center for Infectious Disease"/>
            <person name="Wu L."/>
            <person name="Ma J."/>
        </authorList>
    </citation>
    <scope>NUCLEOTIDE SEQUENCE [LARGE SCALE GENOMIC DNA]</scope>
    <source>
        <strain evidence="9">CGMCC 1.15472</strain>
    </source>
</reference>
<evidence type="ECO:0000256" key="6">
    <source>
        <dbReference type="SAM" id="Phobius"/>
    </source>
</evidence>